<dbReference type="AlphaFoldDB" id="A0A7R9BPW9"/>
<feature type="compositionally biased region" description="Polar residues" evidence="1">
    <location>
        <begin position="379"/>
        <end position="388"/>
    </location>
</feature>
<keyword evidence="3" id="KW-1185">Reference proteome</keyword>
<organism evidence="2">
    <name type="scientific">Notodromas monacha</name>
    <dbReference type="NCBI Taxonomy" id="399045"/>
    <lineage>
        <taxon>Eukaryota</taxon>
        <taxon>Metazoa</taxon>
        <taxon>Ecdysozoa</taxon>
        <taxon>Arthropoda</taxon>
        <taxon>Crustacea</taxon>
        <taxon>Oligostraca</taxon>
        <taxon>Ostracoda</taxon>
        <taxon>Podocopa</taxon>
        <taxon>Podocopida</taxon>
        <taxon>Cypridocopina</taxon>
        <taxon>Cypridoidea</taxon>
        <taxon>Cyprididae</taxon>
        <taxon>Notodromas</taxon>
    </lineage>
</organism>
<feature type="compositionally biased region" description="Acidic residues" evidence="1">
    <location>
        <begin position="391"/>
        <end position="400"/>
    </location>
</feature>
<evidence type="ECO:0000256" key="1">
    <source>
        <dbReference type="SAM" id="MobiDB-lite"/>
    </source>
</evidence>
<feature type="compositionally biased region" description="Low complexity" evidence="1">
    <location>
        <begin position="463"/>
        <end position="473"/>
    </location>
</feature>
<feature type="compositionally biased region" description="Polar residues" evidence="1">
    <location>
        <begin position="323"/>
        <end position="350"/>
    </location>
</feature>
<feature type="compositionally biased region" description="Polar residues" evidence="1">
    <location>
        <begin position="248"/>
        <end position="266"/>
    </location>
</feature>
<dbReference type="EMBL" id="OA883115">
    <property type="protein sequence ID" value="CAD7277987.1"/>
    <property type="molecule type" value="Genomic_DNA"/>
</dbReference>
<dbReference type="EMBL" id="CAJPEX010001078">
    <property type="protein sequence ID" value="CAG0918139.1"/>
    <property type="molecule type" value="Genomic_DNA"/>
</dbReference>
<accession>A0A7R9BPW9</accession>
<feature type="compositionally biased region" description="Low complexity" evidence="1">
    <location>
        <begin position="415"/>
        <end position="426"/>
    </location>
</feature>
<feature type="region of interest" description="Disordered" evidence="1">
    <location>
        <begin position="375"/>
        <end position="491"/>
    </location>
</feature>
<feature type="compositionally biased region" description="Polar residues" evidence="1">
    <location>
        <begin position="299"/>
        <end position="311"/>
    </location>
</feature>
<protein>
    <submittedName>
        <fullName evidence="2">Uncharacterized protein</fullName>
    </submittedName>
</protein>
<sequence length="515" mass="56147">MDQSRNYDQLGVENCHKKSFTIGTEEKRGCKFSVGNYSCRNRGGSDFLMNIPSNGNAVMEEGCVEPSSQAAAGQSSPASTNLESRTSFDVPELKSSGSSCHQNCEGVTSKHASKPVKKRYIHRLRDKLLKTQPCLSGLIRKKQSLCNILQKAVSNSSPQEMTESAAIICSSRAEEARLVSDMDSVFFACDWVRRGGRIRNKEEGEEDGDSKQVHWNERVHICGEEESETLCSCCDNYGYYPENDGAGEQSSLPSTNKSSNVRSNPSHEVLELDEAVLRREEDEFGASGGGGNAPWLSANPRTSNGQNQDSVPTPRRSGPGRSASLNSVVQSPQPTSTPDPKATLASTSDSILCKKPGETDEQRIARLLKFGFAPVIPMQNKSGPSHSETPAAEDDEEPEEKEPKPPLQFGFVRIPENPNKPQQEPNQDCENPSHFYGNNQENEEPASRQSVPSEGDPLGGGVQPVSPSLSPVSKASNYTAMLRPGAGNTDDIEALRSRMRARFMLKDRDLPPHAS</sequence>
<reference evidence="2" key="1">
    <citation type="submission" date="2020-11" db="EMBL/GenBank/DDBJ databases">
        <authorList>
            <person name="Tran Van P."/>
        </authorList>
    </citation>
    <scope>NUCLEOTIDE SEQUENCE</scope>
</reference>
<dbReference type="Proteomes" id="UP000678499">
    <property type="component" value="Unassembled WGS sequence"/>
</dbReference>
<feature type="region of interest" description="Disordered" evidence="1">
    <location>
        <begin position="64"/>
        <end position="94"/>
    </location>
</feature>
<evidence type="ECO:0000313" key="3">
    <source>
        <dbReference type="Proteomes" id="UP000678499"/>
    </source>
</evidence>
<proteinExistence type="predicted"/>
<feature type="region of interest" description="Disordered" evidence="1">
    <location>
        <begin position="245"/>
        <end position="270"/>
    </location>
</feature>
<name>A0A7R9BPW9_9CRUS</name>
<evidence type="ECO:0000313" key="2">
    <source>
        <dbReference type="EMBL" id="CAD7277987.1"/>
    </source>
</evidence>
<gene>
    <name evidence="2" type="ORF">NMOB1V02_LOCUS5703</name>
</gene>
<feature type="region of interest" description="Disordered" evidence="1">
    <location>
        <begin position="282"/>
        <end position="359"/>
    </location>
</feature>
<feature type="compositionally biased region" description="Low complexity" evidence="1">
    <location>
        <begin position="66"/>
        <end position="79"/>
    </location>
</feature>